<comment type="caution">
    <text evidence="21">The sequence shown here is derived from an EMBL/GenBank/DDBJ whole genome shotgun (WGS) entry which is preliminary data.</text>
</comment>
<dbReference type="PRINTS" id="PR00930">
    <property type="entry name" value="HIGHMOBLTYIY"/>
</dbReference>
<keyword evidence="9" id="KW-0677">Repeat</keyword>
<keyword evidence="7" id="KW-1017">Isopeptide bond</keyword>
<dbReference type="GO" id="GO:0003712">
    <property type="term" value="F:transcription coregulator activity"/>
    <property type="evidence" value="ECO:0007669"/>
    <property type="project" value="TreeGrafter"/>
</dbReference>
<dbReference type="AlphaFoldDB" id="A0AAV7QL61"/>
<dbReference type="PRINTS" id="PR00929">
    <property type="entry name" value="ATHOOK"/>
</dbReference>
<evidence type="ECO:0000256" key="1">
    <source>
        <dbReference type="ARBA" id="ARBA00004123"/>
    </source>
</evidence>
<feature type="compositionally biased region" description="Basic residues" evidence="20">
    <location>
        <begin position="97"/>
        <end position="116"/>
    </location>
</feature>
<evidence type="ECO:0000256" key="13">
    <source>
        <dbReference type="ARBA" id="ARBA00023015"/>
    </source>
</evidence>
<evidence type="ECO:0000256" key="4">
    <source>
        <dbReference type="ARBA" id="ARBA00016747"/>
    </source>
</evidence>
<dbReference type="InterPro" id="IPR000637">
    <property type="entry name" value="HMGI/Y_DNA-bd_CS"/>
</dbReference>
<evidence type="ECO:0000256" key="6">
    <source>
        <dbReference type="ARBA" id="ARBA00022481"/>
    </source>
</evidence>
<keyword evidence="11" id="KW-0832">Ubl conjugation</keyword>
<accession>A0AAV7QL61</accession>
<keyword evidence="8" id="KW-0597">Phosphoprotein</keyword>
<name>A0AAV7QL61_PLEWA</name>
<feature type="region of interest" description="Disordered" evidence="20">
    <location>
        <begin position="51"/>
        <end position="153"/>
    </location>
</feature>
<dbReference type="GO" id="GO:0003677">
    <property type="term" value="F:DNA binding"/>
    <property type="evidence" value="ECO:0007669"/>
    <property type="project" value="UniProtKB-KW"/>
</dbReference>
<dbReference type="GO" id="GO:0006355">
    <property type="term" value="P:regulation of DNA-templated transcription"/>
    <property type="evidence" value="ECO:0007669"/>
    <property type="project" value="InterPro"/>
</dbReference>
<keyword evidence="22" id="KW-1185">Reference proteome</keyword>
<dbReference type="InterPro" id="IPR000116">
    <property type="entry name" value="HMGA"/>
</dbReference>
<evidence type="ECO:0000256" key="2">
    <source>
        <dbReference type="ARBA" id="ARBA00004286"/>
    </source>
</evidence>
<organism evidence="21 22">
    <name type="scientific">Pleurodeles waltl</name>
    <name type="common">Iberian ribbed newt</name>
    <dbReference type="NCBI Taxonomy" id="8319"/>
    <lineage>
        <taxon>Eukaryota</taxon>
        <taxon>Metazoa</taxon>
        <taxon>Chordata</taxon>
        <taxon>Craniata</taxon>
        <taxon>Vertebrata</taxon>
        <taxon>Euteleostomi</taxon>
        <taxon>Amphibia</taxon>
        <taxon>Batrachia</taxon>
        <taxon>Caudata</taxon>
        <taxon>Salamandroidea</taxon>
        <taxon>Salamandridae</taxon>
        <taxon>Pleurodelinae</taxon>
        <taxon>Pleurodeles</taxon>
    </lineage>
</organism>
<feature type="compositionally biased region" description="Polar residues" evidence="20">
    <location>
        <begin position="57"/>
        <end position="68"/>
    </location>
</feature>
<dbReference type="EMBL" id="JANPWB010000010">
    <property type="protein sequence ID" value="KAJ1139123.1"/>
    <property type="molecule type" value="Genomic_DNA"/>
</dbReference>
<evidence type="ECO:0000256" key="9">
    <source>
        <dbReference type="ARBA" id="ARBA00022737"/>
    </source>
</evidence>
<dbReference type="SMART" id="SM00384">
    <property type="entry name" value="AT_hook"/>
    <property type="match status" value="3"/>
</dbReference>
<evidence type="ECO:0000256" key="17">
    <source>
        <dbReference type="ARBA" id="ARBA00025155"/>
    </source>
</evidence>
<dbReference type="PANTHER" id="PTHR23341:SF1">
    <property type="entry name" value="HIGH MOBILITY GROUP PROTEIN HMG-I_HMG-Y"/>
    <property type="match status" value="1"/>
</dbReference>
<feature type="compositionally biased region" description="Basic and acidic residues" evidence="20">
    <location>
        <begin position="69"/>
        <end position="78"/>
    </location>
</feature>
<keyword evidence="5" id="KW-0158">Chromosome</keyword>
<keyword evidence="16" id="KW-0539">Nucleus</keyword>
<evidence type="ECO:0000256" key="16">
    <source>
        <dbReference type="ARBA" id="ARBA00023242"/>
    </source>
</evidence>
<evidence type="ECO:0000256" key="5">
    <source>
        <dbReference type="ARBA" id="ARBA00022454"/>
    </source>
</evidence>
<evidence type="ECO:0000256" key="7">
    <source>
        <dbReference type="ARBA" id="ARBA00022499"/>
    </source>
</evidence>
<evidence type="ECO:0000256" key="8">
    <source>
        <dbReference type="ARBA" id="ARBA00022553"/>
    </source>
</evidence>
<keyword evidence="6" id="KW-0488">Methylation</keyword>
<keyword evidence="14" id="KW-0238">DNA-binding</keyword>
<dbReference type="PROSITE" id="PS00354">
    <property type="entry name" value="HMGI_Y"/>
    <property type="match status" value="1"/>
</dbReference>
<keyword evidence="15" id="KW-0804">Transcription</keyword>
<comment type="function">
    <text evidence="17">HMG-I/Y bind preferentially to the minor groove of A+T rich regions in double-stranded DNA. It is suggested that these proteins could function in nucleosome phasing and in the 3'-end processing of mRNA transcripts. They are also involved in the transcription regulation of genes containing, or in close proximity to A+T-rich regions.</text>
</comment>
<gene>
    <name evidence="21" type="ORF">NDU88_005500</name>
</gene>
<evidence type="ECO:0000313" key="21">
    <source>
        <dbReference type="EMBL" id="KAJ1139123.1"/>
    </source>
</evidence>
<proteinExistence type="inferred from homology"/>
<dbReference type="GO" id="GO:0005634">
    <property type="term" value="C:nucleus"/>
    <property type="evidence" value="ECO:0007669"/>
    <property type="project" value="UniProtKB-SubCell"/>
</dbReference>
<reference evidence="21" key="1">
    <citation type="journal article" date="2022" name="bioRxiv">
        <title>Sequencing and chromosome-scale assembly of the giantPleurodeles waltlgenome.</title>
        <authorList>
            <person name="Brown T."/>
            <person name="Elewa A."/>
            <person name="Iarovenko S."/>
            <person name="Subramanian E."/>
            <person name="Araus A.J."/>
            <person name="Petzold A."/>
            <person name="Susuki M."/>
            <person name="Suzuki K.-i.T."/>
            <person name="Hayashi T."/>
            <person name="Toyoda A."/>
            <person name="Oliveira C."/>
            <person name="Osipova E."/>
            <person name="Leigh N.D."/>
            <person name="Simon A."/>
            <person name="Yun M.H."/>
        </authorList>
    </citation>
    <scope>NUCLEOTIDE SEQUENCE</scope>
    <source>
        <strain evidence="21">20211129_DDA</strain>
        <tissue evidence="21">Liver</tissue>
    </source>
</reference>
<dbReference type="Proteomes" id="UP001066276">
    <property type="component" value="Chromosome 6"/>
</dbReference>
<keyword evidence="10" id="KW-0013">ADP-ribosylation</keyword>
<evidence type="ECO:0000256" key="14">
    <source>
        <dbReference type="ARBA" id="ARBA00023125"/>
    </source>
</evidence>
<keyword evidence="12" id="KW-0007">Acetylation</keyword>
<comment type="subunit">
    <text evidence="18">Interacts with HIPK2.</text>
</comment>
<evidence type="ECO:0000256" key="12">
    <source>
        <dbReference type="ARBA" id="ARBA00022990"/>
    </source>
</evidence>
<evidence type="ECO:0000313" key="22">
    <source>
        <dbReference type="Proteomes" id="UP001066276"/>
    </source>
</evidence>
<evidence type="ECO:0000256" key="3">
    <source>
        <dbReference type="ARBA" id="ARBA00010812"/>
    </source>
</evidence>
<keyword evidence="13" id="KW-0805">Transcription regulation</keyword>
<evidence type="ECO:0000256" key="15">
    <source>
        <dbReference type="ARBA" id="ARBA00023163"/>
    </source>
</evidence>
<evidence type="ECO:0000256" key="10">
    <source>
        <dbReference type="ARBA" id="ARBA00022765"/>
    </source>
</evidence>
<protein>
    <recommendedName>
        <fullName evidence="4">High mobility group protein HMG-I/HMG-Y</fullName>
    </recommendedName>
    <alternativeName>
        <fullName evidence="19">High mobility group AT-hook protein 1</fullName>
    </alternativeName>
</protein>
<comment type="subcellular location">
    <subcellularLocation>
        <location evidence="2">Chromosome</location>
    </subcellularLocation>
    <subcellularLocation>
        <location evidence="1">Nucleus</location>
    </subcellularLocation>
</comment>
<dbReference type="GO" id="GO:0000785">
    <property type="term" value="C:chromatin"/>
    <property type="evidence" value="ECO:0007669"/>
    <property type="project" value="InterPro"/>
</dbReference>
<comment type="similarity">
    <text evidence="3">Belongs to the HMGA family.</text>
</comment>
<evidence type="ECO:0000256" key="18">
    <source>
        <dbReference type="ARBA" id="ARBA00025848"/>
    </source>
</evidence>
<sequence>MYAKLTATQGASGLVPVFLSVLVSEQSLPAAARRWDCHKWSRRRAEALAALGRKMSESTPKGSQAPSSKQEKGTEEKRGRGRPRKQPQEPSEAPTPKRPRGRPKGSKNKATLKGRKSGVSVGQKPRGRPKKPEKEEKDEPLSQESSEEEEEEQ</sequence>
<dbReference type="PANTHER" id="PTHR23341">
    <property type="entry name" value="HIGH MOBILITY GROUP PROTEINS HMG-A AND C"/>
    <property type="match status" value="1"/>
</dbReference>
<evidence type="ECO:0000256" key="20">
    <source>
        <dbReference type="SAM" id="MobiDB-lite"/>
    </source>
</evidence>
<dbReference type="InterPro" id="IPR017956">
    <property type="entry name" value="AT_hook_DNA-bd_motif"/>
</dbReference>
<dbReference type="Pfam" id="PF02178">
    <property type="entry name" value="AT_hook"/>
    <property type="match status" value="3"/>
</dbReference>
<dbReference type="GO" id="GO:0010557">
    <property type="term" value="P:positive regulation of macromolecule biosynthetic process"/>
    <property type="evidence" value="ECO:0007669"/>
    <property type="project" value="UniProtKB-ARBA"/>
</dbReference>
<evidence type="ECO:0000256" key="11">
    <source>
        <dbReference type="ARBA" id="ARBA00022843"/>
    </source>
</evidence>
<evidence type="ECO:0000256" key="19">
    <source>
        <dbReference type="ARBA" id="ARBA00031514"/>
    </source>
</evidence>
<feature type="compositionally biased region" description="Basic and acidic residues" evidence="20">
    <location>
        <begin position="130"/>
        <end position="140"/>
    </location>
</feature>